<reference evidence="1 2" key="1">
    <citation type="submission" date="2019-02" db="EMBL/GenBank/DDBJ databases">
        <title>The genomic architecture of introgression among sibling species of bacteria.</title>
        <authorList>
            <person name="Cavassim M.I.A."/>
            <person name="Moeskjaer S."/>
            <person name="Moslemi C."/>
            <person name="Fields B."/>
            <person name="Bachmann A."/>
            <person name="Vilhjalmsson B."/>
            <person name="Schierup M.H."/>
            <person name="Young J.P.W."/>
            <person name="Andersen S.U."/>
        </authorList>
    </citation>
    <scope>NUCLEOTIDE SEQUENCE [LARGE SCALE GENOMIC DNA]</scope>
    <source>
        <strain evidence="1 2">SM151B</strain>
    </source>
</reference>
<comment type="caution">
    <text evidence="1">The sequence shown here is derived from an EMBL/GenBank/DDBJ whole genome shotgun (WGS) entry which is preliminary data.</text>
</comment>
<accession>A0ABD7PRA4</accession>
<protein>
    <submittedName>
        <fullName evidence="1">Uncharacterized protein</fullName>
    </submittedName>
</protein>
<dbReference type="EMBL" id="SIPS01000001">
    <property type="protein sequence ID" value="TAW29838.1"/>
    <property type="molecule type" value="Genomic_DNA"/>
</dbReference>
<gene>
    <name evidence="1" type="ORF">ELI19_10225</name>
</gene>
<dbReference type="AlphaFoldDB" id="A0ABD7PRA4"/>
<proteinExistence type="predicted"/>
<organism evidence="1 2">
    <name type="scientific">Rhizobium leguminosarum</name>
    <dbReference type="NCBI Taxonomy" id="384"/>
    <lineage>
        <taxon>Bacteria</taxon>
        <taxon>Pseudomonadati</taxon>
        <taxon>Pseudomonadota</taxon>
        <taxon>Alphaproteobacteria</taxon>
        <taxon>Hyphomicrobiales</taxon>
        <taxon>Rhizobiaceae</taxon>
        <taxon>Rhizobium/Agrobacterium group</taxon>
        <taxon>Rhizobium</taxon>
    </lineage>
</organism>
<name>A0ABD7PRA4_RHILE</name>
<evidence type="ECO:0000313" key="1">
    <source>
        <dbReference type="EMBL" id="TAW29838.1"/>
    </source>
</evidence>
<dbReference type="Proteomes" id="UP000292036">
    <property type="component" value="Unassembled WGS sequence"/>
</dbReference>
<sequence>MNTYRAMGFTGYLFKNDSTSPKILFQNFRCMAQESEQKKTGRPEGLPAFMSKPGLLSRRDAGGLSRCRCRRGRSCGRSRCWSSR</sequence>
<evidence type="ECO:0000313" key="2">
    <source>
        <dbReference type="Proteomes" id="UP000292036"/>
    </source>
</evidence>